<dbReference type="PANTHER" id="PTHR43736">
    <property type="entry name" value="ADP-RIBOSE PYROPHOSPHATASE"/>
    <property type="match status" value="1"/>
</dbReference>
<comment type="similarity">
    <text evidence="1 3">Belongs to the Nudix hydrolase family.</text>
</comment>
<feature type="domain" description="Nudix hydrolase" evidence="4">
    <location>
        <begin position="17"/>
        <end position="143"/>
    </location>
</feature>
<dbReference type="PANTHER" id="PTHR43736:SF1">
    <property type="entry name" value="DIHYDRONEOPTERIN TRIPHOSPHATE DIPHOSPHATASE"/>
    <property type="match status" value="1"/>
</dbReference>
<dbReference type="RefSeq" id="WP_377341989.1">
    <property type="nucleotide sequence ID" value="NZ_JBHLUE010000019.1"/>
</dbReference>
<organism evidence="5 6">
    <name type="scientific">Plantactinospora siamensis</name>
    <dbReference type="NCBI Taxonomy" id="555372"/>
    <lineage>
        <taxon>Bacteria</taxon>
        <taxon>Bacillati</taxon>
        <taxon>Actinomycetota</taxon>
        <taxon>Actinomycetes</taxon>
        <taxon>Micromonosporales</taxon>
        <taxon>Micromonosporaceae</taxon>
        <taxon>Plantactinospora</taxon>
    </lineage>
</organism>
<protein>
    <submittedName>
        <fullName evidence="5">NUDIX domain-containing protein</fullName>
    </submittedName>
</protein>
<dbReference type="Proteomes" id="UP001589894">
    <property type="component" value="Unassembled WGS sequence"/>
</dbReference>
<dbReference type="InterPro" id="IPR000086">
    <property type="entry name" value="NUDIX_hydrolase_dom"/>
</dbReference>
<dbReference type="Gene3D" id="3.90.79.10">
    <property type="entry name" value="Nucleoside Triphosphate Pyrophosphohydrolase"/>
    <property type="match status" value="1"/>
</dbReference>
<sequence length="148" mass="17037">MTGQPPYLVERGPGYLEYQLPVSVKLVVDYHGRVPLLKNERDEWELPGGKLEPGETPEQTVCREVAEELGLTINTVDIIDTWVYEITAARHVFIVSYGARYAGDEEVRYSAEHKELGMFGYDEVASLVMPEPYKRTIARWRHRVRQLT</sequence>
<dbReference type="SUPFAM" id="SSF55811">
    <property type="entry name" value="Nudix"/>
    <property type="match status" value="1"/>
</dbReference>
<dbReference type="InterPro" id="IPR015797">
    <property type="entry name" value="NUDIX_hydrolase-like_dom_sf"/>
</dbReference>
<dbReference type="InterPro" id="IPR020476">
    <property type="entry name" value="Nudix_hydrolase"/>
</dbReference>
<evidence type="ECO:0000256" key="3">
    <source>
        <dbReference type="RuleBase" id="RU003476"/>
    </source>
</evidence>
<keyword evidence="2 3" id="KW-0378">Hydrolase</keyword>
<evidence type="ECO:0000259" key="4">
    <source>
        <dbReference type="PROSITE" id="PS51462"/>
    </source>
</evidence>
<evidence type="ECO:0000256" key="1">
    <source>
        <dbReference type="ARBA" id="ARBA00005582"/>
    </source>
</evidence>
<reference evidence="5 6" key="1">
    <citation type="submission" date="2024-09" db="EMBL/GenBank/DDBJ databases">
        <authorList>
            <person name="Sun Q."/>
            <person name="Mori K."/>
        </authorList>
    </citation>
    <scope>NUCLEOTIDE SEQUENCE [LARGE SCALE GENOMIC DNA]</scope>
    <source>
        <strain evidence="5 6">TBRC 2205</strain>
    </source>
</reference>
<evidence type="ECO:0000256" key="2">
    <source>
        <dbReference type="ARBA" id="ARBA00022801"/>
    </source>
</evidence>
<dbReference type="EMBL" id="JBHLUE010000019">
    <property type="protein sequence ID" value="MFC0566909.1"/>
    <property type="molecule type" value="Genomic_DNA"/>
</dbReference>
<dbReference type="Pfam" id="PF00293">
    <property type="entry name" value="NUDIX"/>
    <property type="match status" value="1"/>
</dbReference>
<dbReference type="InterPro" id="IPR020084">
    <property type="entry name" value="NUDIX_hydrolase_CS"/>
</dbReference>
<dbReference type="PROSITE" id="PS51462">
    <property type="entry name" value="NUDIX"/>
    <property type="match status" value="1"/>
</dbReference>
<proteinExistence type="inferred from homology"/>
<gene>
    <name evidence="5" type="ORF">ACFFHU_22560</name>
</gene>
<dbReference type="CDD" id="cd04699">
    <property type="entry name" value="NUDIX_MutT_Nudt1"/>
    <property type="match status" value="1"/>
</dbReference>
<evidence type="ECO:0000313" key="6">
    <source>
        <dbReference type="Proteomes" id="UP001589894"/>
    </source>
</evidence>
<dbReference type="PROSITE" id="PS00893">
    <property type="entry name" value="NUDIX_BOX"/>
    <property type="match status" value="1"/>
</dbReference>
<evidence type="ECO:0000313" key="5">
    <source>
        <dbReference type="EMBL" id="MFC0566909.1"/>
    </source>
</evidence>
<accession>A0ABV6P1K8</accession>
<keyword evidence="6" id="KW-1185">Reference proteome</keyword>
<name>A0ABV6P1K8_9ACTN</name>
<dbReference type="PRINTS" id="PR00502">
    <property type="entry name" value="NUDIXFAMILY"/>
</dbReference>
<comment type="caution">
    <text evidence="5">The sequence shown here is derived from an EMBL/GenBank/DDBJ whole genome shotgun (WGS) entry which is preliminary data.</text>
</comment>